<organism evidence="1">
    <name type="scientific">Serratia fonticola</name>
    <dbReference type="NCBI Taxonomy" id="47917"/>
    <lineage>
        <taxon>Bacteria</taxon>
        <taxon>Pseudomonadati</taxon>
        <taxon>Pseudomonadota</taxon>
        <taxon>Gammaproteobacteria</taxon>
        <taxon>Enterobacterales</taxon>
        <taxon>Yersiniaceae</taxon>
        <taxon>Serratia</taxon>
    </lineage>
</organism>
<sequence length="111" mass="13122">MRFGPADFYQCYRLGRRLIRFGLRLCRGQEGFWFTHRVFHITDINLFAVQLSVSRCSNTRYHHQFGLVGRINQRQAGFGRSGLKHAFRQVATSLPERTVYHQQRFHSDSCD</sequence>
<dbReference type="AlphaFoldDB" id="A0A4U9URA3"/>
<proteinExistence type="predicted"/>
<evidence type="ECO:0000313" key="1">
    <source>
        <dbReference type="EMBL" id="VTR35633.1"/>
    </source>
</evidence>
<gene>
    <name evidence="1" type="ORF">NCTC12965_03823</name>
</gene>
<protein>
    <submittedName>
        <fullName evidence="1">Uncharacterized protein</fullName>
    </submittedName>
</protein>
<name>A0A4U9URA3_SERFO</name>
<reference evidence="1" key="1">
    <citation type="submission" date="2019-05" db="EMBL/GenBank/DDBJ databases">
        <authorList>
            <consortium name="Pathogen Informatics"/>
        </authorList>
    </citation>
    <scope>NUCLEOTIDE SEQUENCE [LARGE SCALE GENOMIC DNA]</scope>
    <source>
        <strain evidence="1">NCTC12965</strain>
    </source>
</reference>
<dbReference type="EMBL" id="CABEEZ010000080">
    <property type="protein sequence ID" value="VTR35633.1"/>
    <property type="molecule type" value="Genomic_DNA"/>
</dbReference>
<accession>A0A4U9URA3</accession>